<reference evidence="2" key="2">
    <citation type="journal article" date="2015" name="Data Brief">
        <title>Shoot transcriptome of the giant reed, Arundo donax.</title>
        <authorList>
            <person name="Barrero R.A."/>
            <person name="Guerrero F.D."/>
            <person name="Moolhuijzen P."/>
            <person name="Goolsby J.A."/>
            <person name="Tidwell J."/>
            <person name="Bellgard S.E."/>
            <person name="Bellgard M.I."/>
        </authorList>
    </citation>
    <scope>NUCLEOTIDE SEQUENCE</scope>
    <source>
        <tissue evidence="2">Shoot tissue taken approximately 20 cm above the soil surface</tissue>
    </source>
</reference>
<evidence type="ECO:0000256" key="1">
    <source>
        <dbReference type="SAM" id="MobiDB-lite"/>
    </source>
</evidence>
<dbReference type="EMBL" id="GBRH01195028">
    <property type="protein sequence ID" value="JAE02868.1"/>
    <property type="molecule type" value="Transcribed_RNA"/>
</dbReference>
<dbReference type="AlphaFoldDB" id="A0A0A9F3J4"/>
<reference evidence="2" key="1">
    <citation type="submission" date="2014-09" db="EMBL/GenBank/DDBJ databases">
        <authorList>
            <person name="Magalhaes I.L.F."/>
            <person name="Oliveira U."/>
            <person name="Santos F.R."/>
            <person name="Vidigal T.H.D.A."/>
            <person name="Brescovit A.D."/>
            <person name="Santos A.J."/>
        </authorList>
    </citation>
    <scope>NUCLEOTIDE SEQUENCE</scope>
    <source>
        <tissue evidence="2">Shoot tissue taken approximately 20 cm above the soil surface</tissue>
    </source>
</reference>
<organism evidence="2">
    <name type="scientific">Arundo donax</name>
    <name type="common">Giant reed</name>
    <name type="synonym">Donax arundinaceus</name>
    <dbReference type="NCBI Taxonomy" id="35708"/>
    <lineage>
        <taxon>Eukaryota</taxon>
        <taxon>Viridiplantae</taxon>
        <taxon>Streptophyta</taxon>
        <taxon>Embryophyta</taxon>
        <taxon>Tracheophyta</taxon>
        <taxon>Spermatophyta</taxon>
        <taxon>Magnoliopsida</taxon>
        <taxon>Liliopsida</taxon>
        <taxon>Poales</taxon>
        <taxon>Poaceae</taxon>
        <taxon>PACMAD clade</taxon>
        <taxon>Arundinoideae</taxon>
        <taxon>Arundineae</taxon>
        <taxon>Arundo</taxon>
    </lineage>
</organism>
<name>A0A0A9F3J4_ARUDO</name>
<protein>
    <submittedName>
        <fullName evidence="2">Uncharacterized protein</fullName>
    </submittedName>
</protein>
<accession>A0A0A9F3J4</accession>
<evidence type="ECO:0000313" key="2">
    <source>
        <dbReference type="EMBL" id="JAE02868.1"/>
    </source>
</evidence>
<sequence>MEPRSASRVVSPMRATRYAQSEPGDGRRPAGRPAAAPRETSRARATTFRSCSRSFLARIDRSRAPFPLGESNHRADCGFACRATSCCSASRIHQCGHPSITCCTVAQVRLREAISGHWRSSSATRRGNMKPS</sequence>
<proteinExistence type="predicted"/>
<feature type="region of interest" description="Disordered" evidence="1">
    <location>
        <begin position="1"/>
        <end position="45"/>
    </location>
</feature>